<proteinExistence type="predicted"/>
<dbReference type="Pfam" id="PF18593">
    <property type="entry name" value="CdiI_2"/>
    <property type="match status" value="1"/>
</dbReference>
<keyword evidence="5" id="KW-1185">Reference proteome</keyword>
<dbReference type="EMBL" id="JAAQYP010000120">
    <property type="protein sequence ID" value="NNA99605.1"/>
    <property type="molecule type" value="Genomic_DNA"/>
</dbReference>
<evidence type="ECO:0000259" key="1">
    <source>
        <dbReference type="Pfam" id="PF18593"/>
    </source>
</evidence>
<protein>
    <recommendedName>
        <fullName evidence="1">CdiI immunity protein domain-containing protein</fullName>
    </recommendedName>
</protein>
<feature type="domain" description="CdiI immunity protein" evidence="1">
    <location>
        <begin position="7"/>
        <end position="93"/>
    </location>
</feature>
<dbReference type="CDD" id="cd20687">
    <property type="entry name" value="CdiI_Ykris-like"/>
    <property type="match status" value="1"/>
</dbReference>
<gene>
    <name evidence="2" type="ORF">GIW56_30450</name>
    <name evidence="3" type="ORF">HBO33_31220</name>
</gene>
<evidence type="ECO:0000313" key="3">
    <source>
        <dbReference type="EMBL" id="NNA99605.1"/>
    </source>
</evidence>
<evidence type="ECO:0000313" key="5">
    <source>
        <dbReference type="Proteomes" id="UP000814003"/>
    </source>
</evidence>
<dbReference type="InterPro" id="IPR041129">
    <property type="entry name" value="CdiI_2"/>
</dbReference>
<evidence type="ECO:0000313" key="2">
    <source>
        <dbReference type="EMBL" id="MCF5111104.1"/>
    </source>
</evidence>
<comment type="caution">
    <text evidence="3">The sequence shown here is derived from an EMBL/GenBank/DDBJ whole genome shotgun (WGS) entry which is preliminary data.</text>
</comment>
<dbReference type="RefSeq" id="WP_076965338.1">
    <property type="nucleotide sequence ID" value="NZ_CBCRYT010000171.1"/>
</dbReference>
<accession>A0A7Y1MWH1</accession>
<name>A0A7Y1MWH1_9PSED</name>
<dbReference type="EMBL" id="WKED01000156">
    <property type="protein sequence ID" value="MCF5111104.1"/>
    <property type="molecule type" value="Genomic_DNA"/>
</dbReference>
<reference evidence="3 4" key="2">
    <citation type="journal article" date="2020" name="Front. Microbiol.">
        <title>Genetic Organization of the aprX-lipA2 Operon Affects the Proteolytic Potential of Pseudomonas Species in Milk.</title>
        <authorList>
            <person name="Maier C."/>
            <person name="Huptas C."/>
            <person name="von Neubeck M."/>
            <person name="Scherer S."/>
            <person name="Wenning M."/>
            <person name="Lucking G."/>
        </authorList>
    </citation>
    <scope>NUCLEOTIDE SEQUENCE [LARGE SCALE GENOMIC DNA]</scope>
    <source>
        <strain evidence="3 4">G4779</strain>
    </source>
</reference>
<dbReference type="AlphaFoldDB" id="A0A7Y1MWH1"/>
<dbReference type="Proteomes" id="UP000814003">
    <property type="component" value="Unassembled WGS sequence"/>
</dbReference>
<dbReference type="OrthoDB" id="3786912at2"/>
<evidence type="ECO:0000313" key="4">
    <source>
        <dbReference type="Proteomes" id="UP000542111"/>
    </source>
</evidence>
<sequence length="103" mass="12222">MTKKHLELQQFFAGYFNQDWPDDHASADDVISNFISDSSEKTLMQVNIELRELLLSDRTEQELQNYLFFEIGCNYYYPYEWKSGKDWLEHVSSIIMKNSKGNP</sequence>
<reference evidence="2 5" key="1">
    <citation type="submission" date="2019-11" db="EMBL/GenBank/DDBJ databases">
        <title>Epiphytic Pseudomonas syringae from cherry orchards.</title>
        <authorList>
            <person name="Hulin M.T."/>
        </authorList>
    </citation>
    <scope>NUCLEOTIDE SEQUENCE [LARGE SCALE GENOMIC DNA]</scope>
    <source>
        <strain evidence="2 5">PA-6-5B</strain>
    </source>
</reference>
<organism evidence="3 4">
    <name type="scientific">Pseudomonas gessardii</name>
    <dbReference type="NCBI Taxonomy" id="78544"/>
    <lineage>
        <taxon>Bacteria</taxon>
        <taxon>Pseudomonadati</taxon>
        <taxon>Pseudomonadota</taxon>
        <taxon>Gammaproteobacteria</taxon>
        <taxon>Pseudomonadales</taxon>
        <taxon>Pseudomonadaceae</taxon>
        <taxon>Pseudomonas</taxon>
    </lineage>
</organism>
<dbReference type="GeneID" id="70103344"/>
<dbReference type="Proteomes" id="UP000542111">
    <property type="component" value="Unassembled WGS sequence"/>
</dbReference>